<keyword evidence="8 13" id="KW-1133">Transmembrane helix</keyword>
<evidence type="ECO:0000256" key="10">
    <source>
        <dbReference type="ARBA" id="ARBA00023128"/>
    </source>
</evidence>
<keyword evidence="10 12" id="KW-0496">Mitochondrion</keyword>
<comment type="similarity">
    <text evidence="2 12">Belongs to the ATPase protein 8 family.</text>
</comment>
<keyword evidence="6 12" id="KW-0812">Transmembrane</keyword>
<dbReference type="GO" id="GO:0045259">
    <property type="term" value="C:proton-transporting ATP synthase complex"/>
    <property type="evidence" value="ECO:0007669"/>
    <property type="project" value="UniProtKB-KW"/>
</dbReference>
<name>A0A343YVK7_9HEMI</name>
<keyword evidence="4 12" id="KW-0813">Transport</keyword>
<proteinExistence type="inferred from homology"/>
<dbReference type="InterPro" id="IPR001421">
    <property type="entry name" value="ATP8_metazoa"/>
</dbReference>
<keyword evidence="7 12" id="KW-0375">Hydrogen ion transport</keyword>
<reference evidence="14" key="1">
    <citation type="submission" date="2017-10" db="EMBL/GenBank/DDBJ databases">
        <title>Mitogenomes of tropical arthropods.</title>
        <authorList>
            <person name="Pires Paula D."/>
            <person name="Coiti Togawa R."/>
        </authorList>
    </citation>
    <scope>NUCLEOTIDE SEQUENCE</scope>
</reference>
<dbReference type="GO" id="GO:0031966">
    <property type="term" value="C:mitochondrial membrane"/>
    <property type="evidence" value="ECO:0007669"/>
    <property type="project" value="UniProtKB-SubCell"/>
</dbReference>
<dbReference type="EMBL" id="MG253274">
    <property type="protein sequence ID" value="AWN56302.1"/>
    <property type="molecule type" value="Genomic_DNA"/>
</dbReference>
<evidence type="ECO:0000256" key="1">
    <source>
        <dbReference type="ARBA" id="ARBA00004304"/>
    </source>
</evidence>
<keyword evidence="9 12" id="KW-0406">Ion transport</keyword>
<dbReference type="Pfam" id="PF00895">
    <property type="entry name" value="ATP-synt_8"/>
    <property type="match status" value="1"/>
</dbReference>
<comment type="subunit">
    <text evidence="3">F-type ATPases have 2 components, CF(1) - the catalytic core - and CF(0) - the membrane proton channel.</text>
</comment>
<evidence type="ECO:0000313" key="14">
    <source>
        <dbReference type="EMBL" id="AWN56302.1"/>
    </source>
</evidence>
<evidence type="ECO:0000256" key="8">
    <source>
        <dbReference type="ARBA" id="ARBA00022989"/>
    </source>
</evidence>
<evidence type="ECO:0000256" key="5">
    <source>
        <dbReference type="ARBA" id="ARBA00022547"/>
    </source>
</evidence>
<sequence>MPQMAPLWWELLFIMFIIMFMLMNMIIYYNKNITINNKKNCINYKNYNWKW</sequence>
<protein>
    <recommendedName>
        <fullName evidence="12">ATP synthase complex subunit 8</fullName>
    </recommendedName>
</protein>
<feature type="transmembrane region" description="Helical" evidence="13">
    <location>
        <begin position="6"/>
        <end position="29"/>
    </location>
</feature>
<dbReference type="GO" id="GO:0015986">
    <property type="term" value="P:proton motive force-driven ATP synthesis"/>
    <property type="evidence" value="ECO:0007669"/>
    <property type="project" value="InterPro"/>
</dbReference>
<accession>A0A343YVK7</accession>
<evidence type="ECO:0000256" key="6">
    <source>
        <dbReference type="ARBA" id="ARBA00022692"/>
    </source>
</evidence>
<evidence type="ECO:0000256" key="9">
    <source>
        <dbReference type="ARBA" id="ARBA00023065"/>
    </source>
</evidence>
<dbReference type="GO" id="GO:0015078">
    <property type="term" value="F:proton transmembrane transporter activity"/>
    <property type="evidence" value="ECO:0007669"/>
    <property type="project" value="InterPro"/>
</dbReference>
<comment type="subcellular location">
    <subcellularLocation>
        <location evidence="1 12">Mitochondrion membrane</location>
        <topology evidence="1 12">Single-pass membrane protein</topology>
    </subcellularLocation>
</comment>
<evidence type="ECO:0000256" key="12">
    <source>
        <dbReference type="RuleBase" id="RU003661"/>
    </source>
</evidence>
<keyword evidence="11 13" id="KW-0472">Membrane</keyword>
<dbReference type="AlphaFoldDB" id="A0A343YVK7"/>
<geneLocation type="mitochondrion" evidence="14"/>
<evidence type="ECO:0000256" key="4">
    <source>
        <dbReference type="ARBA" id="ARBA00022448"/>
    </source>
</evidence>
<evidence type="ECO:0000256" key="3">
    <source>
        <dbReference type="ARBA" id="ARBA00011291"/>
    </source>
</evidence>
<evidence type="ECO:0000256" key="11">
    <source>
        <dbReference type="ARBA" id="ARBA00023136"/>
    </source>
</evidence>
<evidence type="ECO:0000256" key="2">
    <source>
        <dbReference type="ARBA" id="ARBA00008892"/>
    </source>
</evidence>
<evidence type="ECO:0000256" key="7">
    <source>
        <dbReference type="ARBA" id="ARBA00022781"/>
    </source>
</evidence>
<evidence type="ECO:0000256" key="13">
    <source>
        <dbReference type="SAM" id="Phobius"/>
    </source>
</evidence>
<keyword evidence="5 12" id="KW-0138">CF(0)</keyword>
<organism evidence="14">
    <name type="scientific">Neomegalotomus parvus</name>
    <dbReference type="NCBI Taxonomy" id="1985200"/>
    <lineage>
        <taxon>Eukaryota</taxon>
        <taxon>Metazoa</taxon>
        <taxon>Ecdysozoa</taxon>
        <taxon>Arthropoda</taxon>
        <taxon>Hexapoda</taxon>
        <taxon>Insecta</taxon>
        <taxon>Pterygota</taxon>
        <taxon>Neoptera</taxon>
        <taxon>Paraneoptera</taxon>
        <taxon>Hemiptera</taxon>
        <taxon>Heteroptera</taxon>
        <taxon>Panheteroptera</taxon>
        <taxon>Pentatomomorpha</taxon>
        <taxon>Coreoidea</taxon>
        <taxon>Alydidae</taxon>
        <taxon>Neomegalotomus</taxon>
    </lineage>
</organism>